<feature type="transmembrane region" description="Helical" evidence="1">
    <location>
        <begin position="156"/>
        <end position="176"/>
    </location>
</feature>
<reference evidence="3" key="1">
    <citation type="submission" date="2016-05" db="EMBL/GenBank/DDBJ databases">
        <authorList>
            <person name="Naeem Raeece"/>
        </authorList>
    </citation>
    <scope>NUCLEOTIDE SEQUENCE [LARGE SCALE GENOMIC DNA]</scope>
</reference>
<dbReference type="Pfam" id="PF12420">
    <property type="entry name" value="DUF3671"/>
    <property type="match status" value="1"/>
</dbReference>
<dbReference type="Proteomes" id="UP000078597">
    <property type="component" value="Unassembled WGS sequence"/>
</dbReference>
<accession>A0A1A8WY58</accession>
<dbReference type="EMBL" id="FLQW01004934">
    <property type="protein sequence ID" value="SBS97898.1"/>
    <property type="molecule type" value="Genomic_DNA"/>
</dbReference>
<evidence type="ECO:0000313" key="2">
    <source>
        <dbReference type="EMBL" id="SBS97898.1"/>
    </source>
</evidence>
<dbReference type="VEuPathDB" id="PlasmoDB:PmUG01_00023700"/>
<sequence length="247" mass="29159">MGISQICIMEKNIKLTIAVKIASFILLTCICHFCNDVDIFNNSLCNNCNIFRKLRPRDYRLLAKNKENKDSYILSLKDNMPNNEEGKKEKSEKSKRNSLNKVQYYTEIMDYDNGIFDGKHFHFEKKWIKKKNYDYFIENNRRIRDISLKKVKFRNYGFGVILLFLFFLLGLGYPILHHYNLLESVGDKLISFLSTFYKNINTEINASGMCIILFSMIMIILSVILIIALPKILRNNEKYEKIKLMNE</sequence>
<feature type="transmembrane region" description="Helical" evidence="1">
    <location>
        <begin position="206"/>
        <end position="229"/>
    </location>
</feature>
<dbReference type="InterPro" id="IPR022139">
    <property type="entry name" value="Fam-L/Fam-M-like_plasmodium"/>
</dbReference>
<gene>
    <name evidence="2" type="ORF">PMALA_061800</name>
</gene>
<keyword evidence="1" id="KW-1133">Transmembrane helix</keyword>
<name>A0A1A8WY58_PLAMA</name>
<dbReference type="AlphaFoldDB" id="A0A1A8WY58"/>
<organism evidence="2 3">
    <name type="scientific">Plasmodium malariae</name>
    <dbReference type="NCBI Taxonomy" id="5858"/>
    <lineage>
        <taxon>Eukaryota</taxon>
        <taxon>Sar</taxon>
        <taxon>Alveolata</taxon>
        <taxon>Apicomplexa</taxon>
        <taxon>Aconoidasida</taxon>
        <taxon>Haemosporida</taxon>
        <taxon>Plasmodiidae</taxon>
        <taxon>Plasmodium</taxon>
        <taxon>Plasmodium (Plasmodium)</taxon>
    </lineage>
</organism>
<keyword evidence="1" id="KW-0812">Transmembrane</keyword>
<evidence type="ECO:0000313" key="3">
    <source>
        <dbReference type="Proteomes" id="UP000078597"/>
    </source>
</evidence>
<evidence type="ECO:0008006" key="4">
    <source>
        <dbReference type="Google" id="ProtNLM"/>
    </source>
</evidence>
<evidence type="ECO:0000256" key="1">
    <source>
        <dbReference type="SAM" id="Phobius"/>
    </source>
</evidence>
<keyword evidence="1" id="KW-0472">Membrane</keyword>
<protein>
    <recommendedName>
        <fullName evidence="4">Fam-m protein</fullName>
    </recommendedName>
</protein>
<proteinExistence type="predicted"/>